<evidence type="ECO:0000256" key="1">
    <source>
        <dbReference type="ARBA" id="ARBA00022741"/>
    </source>
</evidence>
<dbReference type="Proteomes" id="UP000823616">
    <property type="component" value="Unassembled WGS sequence"/>
</dbReference>
<dbReference type="InterPro" id="IPR029047">
    <property type="entry name" value="HSP70_peptide-bd_sf"/>
</dbReference>
<feature type="domain" description="LysM" evidence="5">
    <location>
        <begin position="316"/>
        <end position="363"/>
    </location>
</feature>
<dbReference type="AlphaFoldDB" id="A0A9D9HHN7"/>
<organism evidence="6 7">
    <name type="scientific">Candidatus Avitreponema avistercoris</name>
    <dbReference type="NCBI Taxonomy" id="2840705"/>
    <lineage>
        <taxon>Bacteria</taxon>
        <taxon>Pseudomonadati</taxon>
        <taxon>Spirochaetota</taxon>
        <taxon>Spirochaetia</taxon>
        <taxon>Spirochaetales</taxon>
        <taxon>Candidatus Avitreponema</taxon>
    </lineage>
</organism>
<dbReference type="InterPro" id="IPR013126">
    <property type="entry name" value="Hsp_70_fam"/>
</dbReference>
<evidence type="ECO:0000256" key="2">
    <source>
        <dbReference type="ARBA" id="ARBA00022840"/>
    </source>
</evidence>
<feature type="region of interest" description="Disordered" evidence="3">
    <location>
        <begin position="248"/>
        <end position="306"/>
    </location>
</feature>
<dbReference type="SUPFAM" id="SSF54106">
    <property type="entry name" value="LysM domain"/>
    <property type="match status" value="1"/>
</dbReference>
<name>A0A9D9HHN7_9SPIR</name>
<gene>
    <name evidence="6" type="ORF">IAA96_07965</name>
</gene>
<dbReference type="SUPFAM" id="SSF100920">
    <property type="entry name" value="Heat shock protein 70kD (HSP70), peptide-binding domain"/>
    <property type="match status" value="1"/>
</dbReference>
<reference evidence="6" key="2">
    <citation type="journal article" date="2021" name="PeerJ">
        <title>Extensive microbial diversity within the chicken gut microbiome revealed by metagenomics and culture.</title>
        <authorList>
            <person name="Gilroy R."/>
            <person name="Ravi A."/>
            <person name="Getino M."/>
            <person name="Pursley I."/>
            <person name="Horton D.L."/>
            <person name="Alikhan N.F."/>
            <person name="Baker D."/>
            <person name="Gharbi K."/>
            <person name="Hall N."/>
            <person name="Watson M."/>
            <person name="Adriaenssens E.M."/>
            <person name="Foster-Nyarko E."/>
            <person name="Jarju S."/>
            <person name="Secka A."/>
            <person name="Antonio M."/>
            <person name="Oren A."/>
            <person name="Chaudhuri R.R."/>
            <person name="La Ragione R."/>
            <person name="Hildebrand F."/>
            <person name="Pallen M.J."/>
        </authorList>
    </citation>
    <scope>NUCLEOTIDE SEQUENCE</scope>
    <source>
        <strain evidence="6">B3-4054</strain>
    </source>
</reference>
<dbReference type="PANTHER" id="PTHR34700:SF4">
    <property type="entry name" value="PHAGE-LIKE ELEMENT PBSX PROTEIN XKDP"/>
    <property type="match status" value="1"/>
</dbReference>
<evidence type="ECO:0000313" key="6">
    <source>
        <dbReference type="EMBL" id="MBO8451023.1"/>
    </source>
</evidence>
<evidence type="ECO:0000259" key="5">
    <source>
        <dbReference type="PROSITE" id="PS51782"/>
    </source>
</evidence>
<dbReference type="EMBL" id="JADIMS010000150">
    <property type="protein sequence ID" value="MBO8451023.1"/>
    <property type="molecule type" value="Genomic_DNA"/>
</dbReference>
<dbReference type="GO" id="GO:0140662">
    <property type="term" value="F:ATP-dependent protein folding chaperone"/>
    <property type="evidence" value="ECO:0007669"/>
    <property type="project" value="InterPro"/>
</dbReference>
<feature type="transmembrane region" description="Helical" evidence="4">
    <location>
        <begin position="207"/>
        <end position="233"/>
    </location>
</feature>
<evidence type="ECO:0000313" key="7">
    <source>
        <dbReference type="Proteomes" id="UP000823616"/>
    </source>
</evidence>
<keyword evidence="1" id="KW-0547">Nucleotide-binding</keyword>
<comment type="caution">
    <text evidence="6">The sequence shown here is derived from an EMBL/GenBank/DDBJ whole genome shotgun (WGS) entry which is preliminary data.</text>
</comment>
<evidence type="ECO:0000256" key="4">
    <source>
        <dbReference type="SAM" id="Phobius"/>
    </source>
</evidence>
<feature type="region of interest" description="Disordered" evidence="3">
    <location>
        <begin position="151"/>
        <end position="194"/>
    </location>
</feature>
<dbReference type="CDD" id="cd00118">
    <property type="entry name" value="LysM"/>
    <property type="match status" value="1"/>
</dbReference>
<protein>
    <submittedName>
        <fullName evidence="6">LysM peptidoglycan-binding domain-containing protein</fullName>
    </submittedName>
</protein>
<dbReference type="Pfam" id="PF01476">
    <property type="entry name" value="LysM"/>
    <property type="match status" value="1"/>
</dbReference>
<dbReference type="PANTHER" id="PTHR34700">
    <property type="entry name" value="POTASSIUM BINDING PROTEIN KBP"/>
    <property type="match status" value="1"/>
</dbReference>
<dbReference type="InterPro" id="IPR036779">
    <property type="entry name" value="LysM_dom_sf"/>
</dbReference>
<dbReference type="SMART" id="SM00257">
    <property type="entry name" value="LysM"/>
    <property type="match status" value="1"/>
</dbReference>
<reference evidence="6" key="1">
    <citation type="submission" date="2020-10" db="EMBL/GenBank/DDBJ databases">
        <authorList>
            <person name="Gilroy R."/>
        </authorList>
    </citation>
    <scope>NUCLEOTIDE SEQUENCE</scope>
    <source>
        <strain evidence="6">B3-4054</strain>
    </source>
</reference>
<dbReference type="InterPro" id="IPR052196">
    <property type="entry name" value="Bact_Kbp"/>
</dbReference>
<dbReference type="Gene3D" id="3.10.350.10">
    <property type="entry name" value="LysM domain"/>
    <property type="match status" value="1"/>
</dbReference>
<dbReference type="InterPro" id="IPR018392">
    <property type="entry name" value="LysM"/>
</dbReference>
<dbReference type="Pfam" id="PF00012">
    <property type="entry name" value="HSP70"/>
    <property type="match status" value="1"/>
</dbReference>
<keyword evidence="4" id="KW-0472">Membrane</keyword>
<keyword evidence="4" id="KW-1133">Transmembrane helix</keyword>
<dbReference type="GO" id="GO:0005524">
    <property type="term" value="F:ATP binding"/>
    <property type="evidence" value="ECO:0007669"/>
    <property type="project" value="UniProtKB-KW"/>
</dbReference>
<keyword evidence="4" id="KW-0812">Transmembrane</keyword>
<keyword evidence="2" id="KW-0067">ATP-binding</keyword>
<dbReference type="Gene3D" id="2.60.34.10">
    <property type="entry name" value="Substrate Binding Domain Of DNAk, Chain A, domain 1"/>
    <property type="match status" value="1"/>
</dbReference>
<dbReference type="PROSITE" id="PS51782">
    <property type="entry name" value="LYSM"/>
    <property type="match status" value="1"/>
</dbReference>
<feature type="compositionally biased region" description="Pro residues" evidence="3">
    <location>
        <begin position="256"/>
        <end position="271"/>
    </location>
</feature>
<evidence type="ECO:0000256" key="3">
    <source>
        <dbReference type="SAM" id="MobiDB-lite"/>
    </source>
</evidence>
<accession>A0A9D9HHN7</accession>
<sequence>MNSGSIGIKLADNQFFPIMDGGHEGSKILELTTVRENQGSVQIHLYRSKDSAPNQTIDGTEYIGTLIIEDISEKPAGVPTIELKINLDADNNLSAEARDLDSGSRQSLNVSLKTLSQDALEPLPDFDLTDFDGESAVTGIPALDDFDSLGSADSVPGMEDTAADSTPPPEEIRFDDVLEDPDPASAQVPDGLYDRHPAARRKERKGIFLPAWLCVLILVVGIAALAAALLFAWKLFFSGAPDAEKPAVAAVETPAPDEPLPPPPSPTPVPEPEPEPMPEPEPTPPPVSEEDSAGVEVVEPEPPVVPEPAPVKPENVYYLIKWGDTLWDLAETYYRNPWQYAYIARYNGIRNPNLIIAGRHLVIPAE</sequence>
<proteinExistence type="predicted"/>